<dbReference type="InterPro" id="IPR013217">
    <property type="entry name" value="Methyltransf_12"/>
</dbReference>
<evidence type="ECO:0000313" key="15">
    <source>
        <dbReference type="EMBL" id="MDQ0396147.1"/>
    </source>
</evidence>
<dbReference type="InterPro" id="IPR026610">
    <property type="entry name" value="Hen1"/>
</dbReference>
<dbReference type="CDD" id="cd02440">
    <property type="entry name" value="AdoMet_MTases"/>
    <property type="match status" value="1"/>
</dbReference>
<dbReference type="EMBL" id="JAUSVK010000001">
    <property type="protein sequence ID" value="MDQ0396147.1"/>
    <property type="molecule type" value="Genomic_DNA"/>
</dbReference>
<dbReference type="Gene3D" id="3.30.1610.20">
    <property type="entry name" value="Hen1, N-terminal domain"/>
    <property type="match status" value="1"/>
</dbReference>
<dbReference type="Pfam" id="PF08242">
    <property type="entry name" value="Methyltransf_12"/>
    <property type="match status" value="1"/>
</dbReference>
<keyword evidence="6" id="KW-0949">S-adenosyl-L-methionine</keyword>
<dbReference type="RefSeq" id="WP_307435979.1">
    <property type="nucleotide sequence ID" value="NZ_JAUSVK010000001.1"/>
</dbReference>
<comment type="caution">
    <text evidence="15">The sequence shown here is derived from an EMBL/GenBank/DDBJ whole genome shotgun (WGS) entry which is preliminary data.</text>
</comment>
<evidence type="ECO:0000256" key="12">
    <source>
        <dbReference type="ARBA" id="ARBA00048418"/>
    </source>
</evidence>
<dbReference type="Proteomes" id="UP001237448">
    <property type="component" value="Unassembled WGS sequence"/>
</dbReference>
<evidence type="ECO:0000256" key="8">
    <source>
        <dbReference type="ARBA" id="ARBA00022842"/>
    </source>
</evidence>
<evidence type="ECO:0000256" key="5">
    <source>
        <dbReference type="ARBA" id="ARBA00022679"/>
    </source>
</evidence>
<evidence type="ECO:0000256" key="11">
    <source>
        <dbReference type="ARBA" id="ARBA00035025"/>
    </source>
</evidence>
<feature type="domain" description="Hen1 N-terminal" evidence="14">
    <location>
        <begin position="1"/>
        <end position="235"/>
    </location>
</feature>
<keyword evidence="16" id="KW-1185">Reference proteome</keyword>
<evidence type="ECO:0000256" key="2">
    <source>
        <dbReference type="ARBA" id="ARBA00009026"/>
    </source>
</evidence>
<dbReference type="InterPro" id="IPR024740">
    <property type="entry name" value="Hen1_N"/>
</dbReference>
<dbReference type="SUPFAM" id="SSF53335">
    <property type="entry name" value="S-adenosyl-L-methionine-dependent methyltransferases"/>
    <property type="match status" value="1"/>
</dbReference>
<evidence type="ECO:0000256" key="1">
    <source>
        <dbReference type="ARBA" id="ARBA00001946"/>
    </source>
</evidence>
<keyword evidence="8" id="KW-0460">Magnesium</keyword>
<dbReference type="Pfam" id="PF12623">
    <property type="entry name" value="Hen1_L"/>
    <property type="match status" value="1"/>
</dbReference>
<evidence type="ECO:0000313" key="16">
    <source>
        <dbReference type="Proteomes" id="UP001237448"/>
    </source>
</evidence>
<keyword evidence="4" id="KW-0489">Methyltransferase</keyword>
<accession>A0ABU0FNF9</accession>
<keyword evidence="5" id="KW-0808">Transferase</keyword>
<evidence type="ECO:0000256" key="9">
    <source>
        <dbReference type="ARBA" id="ARBA00022884"/>
    </source>
</evidence>
<sequence length="460" mass="50256">MFLSLATTHRPATDLGYLLMKHPDRVHEFELAFGRAFVLFPQSDEARCEAALVLDIDPVGLVRGHGASDGPLDHYVNDRPYAASSFLSVAINRAFRSAMAGSSRERPDLAATAIPLEITVTPLRVRGSETLVRQLFEPLGWRVDLDVVAGRAGPSAYATLRLSGTLTLADALNHLYVLIPVLDTDKHYWIGEDEVDKLIAKGGAWLHGHPAREIIATRYLKRRRGLVRAALARLAPEEAEEETGAGRPAAQPGREERLEAPLRLHDVRLDAVAGALAASGASVVADLGCGEGRLLMRLVKMRQFRTIIGLDASSASLQRASERLGLEQATGPRAERVVLLHGALTYRDDRWHGAEAVALVEVIEHLDPDRLPALEEVVFGAAKPRTVIVTTPNADHNVLFDGLRAGAFRHPDHRFEWSRAEMQAWAGRIGEQYGYAAVHSGLGEAHPEFGAPSQMVVFTR</sequence>
<evidence type="ECO:0000256" key="3">
    <source>
        <dbReference type="ARBA" id="ARBA00021330"/>
    </source>
</evidence>
<comment type="similarity">
    <text evidence="2">Belongs to the methyltransferase superfamily. HEN1 family.</text>
</comment>
<dbReference type="NCBIfam" id="TIGR04074">
    <property type="entry name" value="bacter_Hen1"/>
    <property type="match status" value="1"/>
</dbReference>
<dbReference type="InterPro" id="IPR029063">
    <property type="entry name" value="SAM-dependent_MTases_sf"/>
</dbReference>
<reference evidence="15 16" key="1">
    <citation type="submission" date="2023-07" db="EMBL/GenBank/DDBJ databases">
        <title>Genomic Encyclopedia of Type Strains, Phase IV (KMG-IV): sequencing the most valuable type-strain genomes for metagenomic binning, comparative biology and taxonomic classification.</title>
        <authorList>
            <person name="Goeker M."/>
        </authorList>
    </citation>
    <scope>NUCLEOTIDE SEQUENCE [LARGE SCALE GENOMIC DNA]</scope>
    <source>
        <strain evidence="15 16">DSM 5896</strain>
    </source>
</reference>
<evidence type="ECO:0000256" key="6">
    <source>
        <dbReference type="ARBA" id="ARBA00022691"/>
    </source>
</evidence>
<organism evidence="15 16">
    <name type="scientific">Labrys monachus</name>
    <dbReference type="NCBI Taxonomy" id="217067"/>
    <lineage>
        <taxon>Bacteria</taxon>
        <taxon>Pseudomonadati</taxon>
        <taxon>Pseudomonadota</taxon>
        <taxon>Alphaproteobacteria</taxon>
        <taxon>Hyphomicrobiales</taxon>
        <taxon>Xanthobacteraceae</taxon>
        <taxon>Labrys</taxon>
    </lineage>
</organism>
<feature type="domain" description="Methyltransferase type 12" evidence="13">
    <location>
        <begin position="286"/>
        <end position="384"/>
    </location>
</feature>
<protein>
    <recommendedName>
        <fullName evidence="3">Small RNA 2'-O-methyltransferase</fullName>
        <ecNumber evidence="11">2.1.1.386</ecNumber>
    </recommendedName>
</protein>
<keyword evidence="7" id="KW-0479">Metal-binding</keyword>
<dbReference type="InterPro" id="IPR038546">
    <property type="entry name" value="Hen1_N_sf"/>
</dbReference>
<comment type="catalytic activity">
    <reaction evidence="12">
        <text>small RNA 3'-end nucleotide + S-adenosyl-L-methionine = small RNA 3'-end 2'-O-methylnucleotide + S-adenosyl-L-homocysteine + H(+)</text>
        <dbReference type="Rhea" id="RHEA:37887"/>
        <dbReference type="Rhea" id="RHEA-COMP:10415"/>
        <dbReference type="Rhea" id="RHEA-COMP:10416"/>
        <dbReference type="ChEBI" id="CHEBI:15378"/>
        <dbReference type="ChEBI" id="CHEBI:57856"/>
        <dbReference type="ChEBI" id="CHEBI:59789"/>
        <dbReference type="ChEBI" id="CHEBI:74896"/>
        <dbReference type="ChEBI" id="CHEBI:74898"/>
        <dbReference type="EC" id="2.1.1.386"/>
    </reaction>
</comment>
<evidence type="ECO:0000256" key="7">
    <source>
        <dbReference type="ARBA" id="ARBA00022723"/>
    </source>
</evidence>
<dbReference type="Gene3D" id="3.40.50.150">
    <property type="entry name" value="Vaccinia Virus protein VP39"/>
    <property type="match status" value="1"/>
</dbReference>
<proteinExistence type="inferred from homology"/>
<name>A0ABU0FNF9_9HYPH</name>
<keyword evidence="9" id="KW-0694">RNA-binding</keyword>
<comment type="cofactor">
    <cofactor evidence="1">
        <name>Mg(2+)</name>
        <dbReference type="ChEBI" id="CHEBI:18420"/>
    </cofactor>
</comment>
<dbReference type="EC" id="2.1.1.386" evidence="11"/>
<gene>
    <name evidence="15" type="ORF">J3R73_005939</name>
</gene>
<evidence type="ECO:0000256" key="10">
    <source>
        <dbReference type="ARBA" id="ARBA00023158"/>
    </source>
</evidence>
<dbReference type="InterPro" id="IPR024026">
    <property type="entry name" value="3'-RNA_MeTfrase_Hen1_bac"/>
</dbReference>
<evidence type="ECO:0000259" key="13">
    <source>
        <dbReference type="Pfam" id="PF08242"/>
    </source>
</evidence>
<evidence type="ECO:0000256" key="4">
    <source>
        <dbReference type="ARBA" id="ARBA00022603"/>
    </source>
</evidence>
<evidence type="ECO:0000259" key="14">
    <source>
        <dbReference type="Pfam" id="PF12623"/>
    </source>
</evidence>
<dbReference type="PANTHER" id="PTHR21404">
    <property type="entry name" value="HEN1"/>
    <property type="match status" value="1"/>
</dbReference>
<dbReference type="PANTHER" id="PTHR21404:SF3">
    <property type="entry name" value="SMALL RNA 2'-O-METHYLTRANSFERASE"/>
    <property type="match status" value="1"/>
</dbReference>
<keyword evidence="10" id="KW-0943">RNA-mediated gene silencing</keyword>